<evidence type="ECO:0000313" key="5">
    <source>
        <dbReference type="Proteomes" id="UP000005045"/>
    </source>
</evidence>
<evidence type="ECO:0000256" key="2">
    <source>
        <dbReference type="SAM" id="MobiDB-lite"/>
    </source>
</evidence>
<feature type="region of interest" description="Disordered" evidence="2">
    <location>
        <begin position="274"/>
        <end position="317"/>
    </location>
</feature>
<evidence type="ECO:0000313" key="4">
    <source>
        <dbReference type="EMBL" id="EDT13157.1"/>
    </source>
</evidence>
<protein>
    <recommendedName>
        <fullName evidence="3">KfrA N-terminal DNA-binding domain-containing protein</fullName>
    </recommendedName>
</protein>
<gene>
    <name evidence="4" type="ORF">BgramDRAFT_0537</name>
</gene>
<reference evidence="4 5" key="1">
    <citation type="submission" date="2008-03" db="EMBL/GenBank/DDBJ databases">
        <title>Sequencing of the draft genome and assembly of Burkholderia graminis C4D1M.</title>
        <authorList>
            <consortium name="US DOE Joint Genome Institute (JGI-PGF)"/>
            <person name="Copeland A."/>
            <person name="Lucas S."/>
            <person name="Lapidus A."/>
            <person name="Glavina del Rio T."/>
            <person name="Dalin E."/>
            <person name="Tice H."/>
            <person name="Bruce D."/>
            <person name="Goodwin L."/>
            <person name="Pitluck S."/>
            <person name="Larimer F."/>
            <person name="Land M.L."/>
            <person name="Hauser L."/>
            <person name="Tiedje J."/>
            <person name="Richardson P."/>
        </authorList>
    </citation>
    <scope>NUCLEOTIDE SEQUENCE [LARGE SCALE GENOMIC DNA]</scope>
    <source>
        <strain evidence="5">ATCC 700544 / DSM 17151 / LMG 18924 / NCIMB 13744 / C4D1M</strain>
    </source>
</reference>
<feature type="compositionally biased region" description="Basic and acidic residues" evidence="2">
    <location>
        <begin position="285"/>
        <end position="317"/>
    </location>
</feature>
<feature type="region of interest" description="Disordered" evidence="2">
    <location>
        <begin position="520"/>
        <end position="539"/>
    </location>
</feature>
<dbReference type="GeneID" id="97004459"/>
<dbReference type="Proteomes" id="UP000005045">
    <property type="component" value="Unassembled WGS sequence"/>
</dbReference>
<dbReference type="OrthoDB" id="9001482at2"/>
<proteinExistence type="predicted"/>
<keyword evidence="5" id="KW-1185">Reference proteome</keyword>
<dbReference type="Pfam" id="PF11740">
    <property type="entry name" value="KfrA_N"/>
    <property type="match status" value="1"/>
</dbReference>
<evidence type="ECO:0000256" key="1">
    <source>
        <dbReference type="SAM" id="Coils"/>
    </source>
</evidence>
<evidence type="ECO:0000259" key="3">
    <source>
        <dbReference type="Pfam" id="PF11740"/>
    </source>
</evidence>
<dbReference type="RefSeq" id="WP_006047094.1">
    <property type="nucleotide sequence ID" value="NZ_ABLD01000001.1"/>
</dbReference>
<dbReference type="Gene3D" id="1.20.5.170">
    <property type="match status" value="1"/>
</dbReference>
<feature type="coiled-coil region" evidence="1">
    <location>
        <begin position="565"/>
        <end position="599"/>
    </location>
</feature>
<name>B1FT64_PARG4</name>
<sequence>MSMETDIVTDERVAQIADRMAGEGKKVSALAIWGELRCGSIVAVSAAVERWRQARQPASAEAPASVMTGLPDDVAQTMLSAAGNLWASAREEAERVVNQRLALAGGHAEALAAERDEALAEYQNTLAEAELARERVATLTNALSISEEAVNRLATELSALRDRAKTAEDRVAELEDRAAAAEARVAQTEEREAASEARVGEAEERALAAEARIAEADERASAAEARVVQTEERALAAEARIAEADERAFAAEARVTQTEERALAAEARIAEADERASTAEARVAQTEERASAAEARATETDERVRDAEGRVAHAEERASTAEARLAEAEQHASAMQARLEAAETSLTEERGAREALNAATVARDEEIARLIAERDAAHEKAAALGEAGEAHAREVQRWADESNAASSRAQDAALQASESLAQLAALQTELDQARAELAAERDAHAAHGDEAAAQRAEVERVQHELAAARDQLAAMSEANAAATAETTRLAQDASAATSRAQAAEQRVAELERQLAELETAHAQQQGTSPEGLSADDESKEAVMADEIASLRRQMTSQAKAHEKAYAELRTLAEQWIAHAKELKQRLSATNQKVTFLDARSAAEVALLRRLSSELERLKPDHDLISRDAQQKFISATLAERLEQKGYRYDPATAVMSKIEA</sequence>
<feature type="compositionally biased region" description="Polar residues" evidence="2">
    <location>
        <begin position="521"/>
        <end position="530"/>
    </location>
</feature>
<organism evidence="4 5">
    <name type="scientific">Paraburkholderia graminis (strain ATCC 700544 / DSM 17151 / LMG 18924 / NCIMB 13744 / C4D1M)</name>
    <dbReference type="NCBI Taxonomy" id="396598"/>
    <lineage>
        <taxon>Bacteria</taxon>
        <taxon>Pseudomonadati</taxon>
        <taxon>Pseudomonadota</taxon>
        <taxon>Betaproteobacteria</taxon>
        <taxon>Burkholderiales</taxon>
        <taxon>Burkholderiaceae</taxon>
        <taxon>Paraburkholderia</taxon>
    </lineage>
</organism>
<accession>B1FT64</accession>
<dbReference type="AlphaFoldDB" id="B1FT64"/>
<dbReference type="InterPro" id="IPR021104">
    <property type="entry name" value="KfrA_DNA-bd_N"/>
</dbReference>
<keyword evidence="1" id="KW-0175">Coiled coil</keyword>
<comment type="caution">
    <text evidence="4">The sequence shown here is derived from an EMBL/GenBank/DDBJ whole genome shotgun (WGS) entry which is preliminary data.</text>
</comment>
<feature type="region of interest" description="Disordered" evidence="2">
    <location>
        <begin position="437"/>
        <end position="457"/>
    </location>
</feature>
<dbReference type="EMBL" id="ABLD01000001">
    <property type="protein sequence ID" value="EDT13157.1"/>
    <property type="molecule type" value="Genomic_DNA"/>
</dbReference>
<dbReference type="SUPFAM" id="SSF57997">
    <property type="entry name" value="Tropomyosin"/>
    <property type="match status" value="2"/>
</dbReference>
<feature type="domain" description="KfrA N-terminal DNA-binding" evidence="3">
    <location>
        <begin position="9"/>
        <end position="125"/>
    </location>
</feature>
<dbReference type="Gene3D" id="1.20.5.340">
    <property type="match status" value="1"/>
</dbReference>